<dbReference type="SUPFAM" id="SSF53448">
    <property type="entry name" value="Nucleotide-diphospho-sugar transferases"/>
    <property type="match status" value="1"/>
</dbReference>
<dbReference type="PANTHER" id="PTHR43532:SF1">
    <property type="entry name" value="GLUCOSE-1-PHOSPHATE THYMIDYLYLTRANSFERASE 1"/>
    <property type="match status" value="1"/>
</dbReference>
<evidence type="ECO:0000313" key="5">
    <source>
        <dbReference type="Proteomes" id="UP000005551"/>
    </source>
</evidence>
<dbReference type="Gene3D" id="3.90.550.10">
    <property type="entry name" value="Spore Coat Polysaccharide Biosynthesis Protein SpsA, Chain A"/>
    <property type="match status" value="1"/>
</dbReference>
<keyword evidence="3" id="KW-0460">Magnesium</keyword>
<comment type="caution">
    <text evidence="4">The sequence shown here is derived from an EMBL/GenBank/DDBJ whole genome shotgun (WGS) entry which is preliminary data.</text>
</comment>
<reference evidence="4 5" key="1">
    <citation type="submission" date="2012-05" db="EMBL/GenBank/DDBJ databases">
        <title>Genome sequence of Nitritalea halalkaliphila LW7.</title>
        <authorList>
            <person name="Jangir P.K."/>
            <person name="Singh A."/>
            <person name="Shivaji S."/>
            <person name="Sharma R."/>
        </authorList>
    </citation>
    <scope>NUCLEOTIDE SEQUENCE [LARGE SCALE GENOMIC DNA]</scope>
    <source>
        <strain evidence="4 5">LW7</strain>
    </source>
</reference>
<keyword evidence="5" id="KW-1185">Reference proteome</keyword>
<dbReference type="EMBL" id="AJYA01000007">
    <property type="protein sequence ID" value="EIM78395.1"/>
    <property type="molecule type" value="Genomic_DNA"/>
</dbReference>
<proteinExistence type="predicted"/>
<dbReference type="STRING" id="1189621.A3SI_03955"/>
<accession>I5C993</accession>
<sequence>MGRGYAWLDTGTHESMMEASSFIYAIEKRQGLKVACLEEIAFDKGWISAADLEKQAELLKKSSYGQYLLKRIAQAHQDGNK</sequence>
<evidence type="ECO:0000256" key="1">
    <source>
        <dbReference type="ARBA" id="ARBA00022679"/>
    </source>
</evidence>
<dbReference type="PANTHER" id="PTHR43532">
    <property type="entry name" value="GLUCOSE-1-PHOSPHATE THYMIDYLYLTRANSFERASE"/>
    <property type="match status" value="1"/>
</dbReference>
<dbReference type="GO" id="GO:0008879">
    <property type="term" value="F:glucose-1-phosphate thymidylyltransferase activity"/>
    <property type="evidence" value="ECO:0007669"/>
    <property type="project" value="InterPro"/>
</dbReference>
<dbReference type="Proteomes" id="UP000005551">
    <property type="component" value="Unassembled WGS sequence"/>
</dbReference>
<dbReference type="InterPro" id="IPR005907">
    <property type="entry name" value="G1P_thy_trans_s"/>
</dbReference>
<dbReference type="AlphaFoldDB" id="I5C993"/>
<evidence type="ECO:0000313" key="4">
    <source>
        <dbReference type="EMBL" id="EIM78395.1"/>
    </source>
</evidence>
<keyword evidence="2" id="KW-0548">Nucleotidyltransferase</keyword>
<gene>
    <name evidence="4" type="ORF">A3SI_03955</name>
</gene>
<name>I5C993_9BACT</name>
<keyword evidence="1 4" id="KW-0808">Transferase</keyword>
<evidence type="ECO:0000256" key="3">
    <source>
        <dbReference type="ARBA" id="ARBA00022842"/>
    </source>
</evidence>
<organism evidence="4 5">
    <name type="scientific">Nitritalea halalkaliphila LW7</name>
    <dbReference type="NCBI Taxonomy" id="1189621"/>
    <lineage>
        <taxon>Bacteria</taxon>
        <taxon>Pseudomonadati</taxon>
        <taxon>Bacteroidota</taxon>
        <taxon>Cytophagia</taxon>
        <taxon>Cytophagales</taxon>
        <taxon>Cyclobacteriaceae</taxon>
        <taxon>Nitritalea</taxon>
    </lineage>
</organism>
<dbReference type="PATRIC" id="fig|1189621.3.peg.824"/>
<dbReference type="InterPro" id="IPR029044">
    <property type="entry name" value="Nucleotide-diphossugar_trans"/>
</dbReference>
<evidence type="ECO:0000256" key="2">
    <source>
        <dbReference type="ARBA" id="ARBA00022695"/>
    </source>
</evidence>
<protein>
    <submittedName>
        <fullName evidence="4">Glucose-1-phosphate thymidylyltransferase</fullName>
    </submittedName>
</protein>